<dbReference type="AlphaFoldDB" id="A0A4S9B3H5"/>
<evidence type="ECO:0000313" key="1">
    <source>
        <dbReference type="EMBL" id="THW87144.1"/>
    </source>
</evidence>
<evidence type="ECO:0000313" key="2">
    <source>
        <dbReference type="Proteomes" id="UP000304928"/>
    </source>
</evidence>
<dbReference type="Proteomes" id="UP000304928">
    <property type="component" value="Unassembled WGS sequence"/>
</dbReference>
<proteinExistence type="predicted"/>
<sequence length="153" mass="16973">MHGVFSGLHVANETALWEVEMHDKLAFICSNRVAAPYGMLVCPDCIGNIAGRANSTSTTGIVYKHVQYLIGTLCNVEAKKRGMSNEILAFQANSHIRLPAILWLLQRNLTIEEGHERVLQKDITPDPKAVIAHAQVVKNSDNMRQIRHKSACT</sequence>
<comment type="caution">
    <text evidence="1">The sequence shown here is derived from an EMBL/GenBank/DDBJ whole genome shotgun (WGS) entry which is preliminary data.</text>
</comment>
<accession>A0A4S9B3H5</accession>
<gene>
    <name evidence="1" type="ORF">D6D15_06906</name>
</gene>
<protein>
    <submittedName>
        <fullName evidence="1">Uncharacterized protein</fullName>
    </submittedName>
</protein>
<name>A0A4S9B3H5_AURPU</name>
<organism evidence="1 2">
    <name type="scientific">Aureobasidium pullulans</name>
    <name type="common">Black yeast</name>
    <name type="synonym">Pullularia pullulans</name>
    <dbReference type="NCBI Taxonomy" id="5580"/>
    <lineage>
        <taxon>Eukaryota</taxon>
        <taxon>Fungi</taxon>
        <taxon>Dikarya</taxon>
        <taxon>Ascomycota</taxon>
        <taxon>Pezizomycotina</taxon>
        <taxon>Dothideomycetes</taxon>
        <taxon>Dothideomycetidae</taxon>
        <taxon>Dothideales</taxon>
        <taxon>Saccotheciaceae</taxon>
        <taxon>Aureobasidium</taxon>
    </lineage>
</organism>
<reference evidence="1 2" key="1">
    <citation type="submission" date="2018-10" db="EMBL/GenBank/DDBJ databases">
        <title>Fifty Aureobasidium pullulans genomes reveal a recombining polyextremotolerant generalist.</title>
        <authorList>
            <person name="Gostincar C."/>
            <person name="Turk M."/>
            <person name="Zajc J."/>
            <person name="Gunde-Cimerman N."/>
        </authorList>
    </citation>
    <scope>NUCLEOTIDE SEQUENCE [LARGE SCALE GENOMIC DNA]</scope>
    <source>
        <strain evidence="1 2">EXF-10507</strain>
    </source>
</reference>
<dbReference type="EMBL" id="QZAR01000132">
    <property type="protein sequence ID" value="THW87144.1"/>
    <property type="molecule type" value="Genomic_DNA"/>
</dbReference>